<evidence type="ECO:0000256" key="3">
    <source>
        <dbReference type="ARBA" id="ARBA00022538"/>
    </source>
</evidence>
<dbReference type="InterPro" id="IPR006153">
    <property type="entry name" value="Cation/H_exchanger_TM"/>
</dbReference>
<dbReference type="GO" id="GO:0015297">
    <property type="term" value="F:antiporter activity"/>
    <property type="evidence" value="ECO:0007669"/>
    <property type="project" value="InterPro"/>
</dbReference>
<evidence type="ECO:0000256" key="4">
    <source>
        <dbReference type="ARBA" id="ARBA00022692"/>
    </source>
</evidence>
<dbReference type="Gene3D" id="1.20.1530.20">
    <property type="match status" value="1"/>
</dbReference>
<dbReference type="AlphaFoldDB" id="A0A9D4XYZ4"/>
<evidence type="ECO:0000256" key="6">
    <source>
        <dbReference type="ARBA" id="ARBA00022989"/>
    </source>
</evidence>
<evidence type="ECO:0000256" key="8">
    <source>
        <dbReference type="ARBA" id="ARBA00023136"/>
    </source>
</evidence>
<keyword evidence="5" id="KW-0630">Potassium</keyword>
<evidence type="ECO:0000256" key="1">
    <source>
        <dbReference type="ARBA" id="ARBA00004141"/>
    </source>
</evidence>
<feature type="transmembrane region" description="Helical" evidence="10">
    <location>
        <begin position="96"/>
        <end position="118"/>
    </location>
</feature>
<feature type="transmembrane region" description="Helical" evidence="10">
    <location>
        <begin position="422"/>
        <end position="443"/>
    </location>
</feature>
<feature type="transmembrane region" description="Helical" evidence="10">
    <location>
        <begin position="282"/>
        <end position="315"/>
    </location>
</feature>
<keyword evidence="13" id="KW-1185">Reference proteome</keyword>
<dbReference type="GO" id="GO:1902600">
    <property type="term" value="P:proton transmembrane transport"/>
    <property type="evidence" value="ECO:0007669"/>
    <property type="project" value="InterPro"/>
</dbReference>
<dbReference type="Gramene" id="Psat03G0297200-T1">
    <property type="protein sequence ID" value="KAI5427765.1"/>
    <property type="gene ID" value="KIW84_032972"/>
</dbReference>
<dbReference type="PANTHER" id="PTHR32468:SF74">
    <property type="entry name" value="CATION_H(+) ANTIPORTER 21-RELATED"/>
    <property type="match status" value="1"/>
</dbReference>
<reference evidence="12 13" key="1">
    <citation type="journal article" date="2022" name="Nat. Genet.">
        <title>Improved pea reference genome and pan-genome highlight genomic features and evolutionary characteristics.</title>
        <authorList>
            <person name="Yang T."/>
            <person name="Liu R."/>
            <person name="Luo Y."/>
            <person name="Hu S."/>
            <person name="Wang D."/>
            <person name="Wang C."/>
            <person name="Pandey M.K."/>
            <person name="Ge S."/>
            <person name="Xu Q."/>
            <person name="Li N."/>
            <person name="Li G."/>
            <person name="Huang Y."/>
            <person name="Saxena R.K."/>
            <person name="Ji Y."/>
            <person name="Li M."/>
            <person name="Yan X."/>
            <person name="He Y."/>
            <person name="Liu Y."/>
            <person name="Wang X."/>
            <person name="Xiang C."/>
            <person name="Varshney R.K."/>
            <person name="Ding H."/>
            <person name="Gao S."/>
            <person name="Zong X."/>
        </authorList>
    </citation>
    <scope>NUCLEOTIDE SEQUENCE [LARGE SCALE GENOMIC DNA]</scope>
    <source>
        <strain evidence="12 13">cv. Zhongwan 6</strain>
    </source>
</reference>
<sequence length="842" mass="93921">MSSSNVTYSIITNTDQTTQVCFNKITSHSSSLWIDNALEQILPAFVLQFALTSALNRALVFLAESCNVPRIVPNIFTGFLFGPSALGKWKYFFDSIFPYNNMLPLETMGALTLVYYAFLLGLELDLKPITRFYYNKKAIVVALAGLVFSLPVGIGLYYLLITDMGRKSLSRLDSDKNMRGAIFWGLILSCSSEFPEVAKILSDLKLLLTENGQLTLTSSLINDLFSWTLLLLVLTQLYYASLLSLFVILVLVLVCFYVIHPLAKWLVKKFGNGDREFVETEVVFLLHVVLFIGLVFDGLGAHSVTGAFFLGVIIPKGSLNNAVQDKVFDFVSVFMMPLFFLIIGERTNLQDLVLDTHWITVVVVIVLAFLVKLVSVFAVSWIYQMPHMEGLTLALLMNTKGTMPLIILYTAMDRLELESQPFVVMLLACWLMTAISGPVLAMITKSLNTGKVLGSQRKTMQGTRPDSSLRVLACVHSKHDADAIIDLLKASSPSVRSPIQVLAVELIKMTNRPTSSLIIKDARKPSFRSNSSKVESLKQDNGDNLGSFDNLSQAIFADKLRVVSQYSSMHKDIINLCTRRHVNLIVTTLYRQPTYDGLGAGTATARATNIINRDHANRDEKKIVLENLIKDAPCCLAVFVDRGFGGDENRSKEKRIAMFYIGGVDDREALSYAWRMSRNMEVQLTVVRLVWDNPEDGFDEVDREYLKAFAHQTMDTPTVRYLEKMVKNEKETVRLLNRIGNKGFDLYIIGRGHGRKMSLAQTVDPVLDEPVLGPLGDTLSDLNSASKTSILIFQRDAEVQCGGDGLGKHDVSAMPVQFFDGVVNIQQEMFHPPTTLGHNIDV</sequence>
<dbReference type="OrthoDB" id="1391342at2759"/>
<accession>A0A9D4XYZ4</accession>
<protein>
    <recommendedName>
        <fullName evidence="11">Cation/H+ exchanger transmembrane domain-containing protein</fullName>
    </recommendedName>
</protein>
<evidence type="ECO:0000313" key="12">
    <source>
        <dbReference type="EMBL" id="KAI5427765.1"/>
    </source>
</evidence>
<dbReference type="GO" id="GO:0006813">
    <property type="term" value="P:potassium ion transport"/>
    <property type="evidence" value="ECO:0007669"/>
    <property type="project" value="UniProtKB-KW"/>
</dbReference>
<comment type="subcellular location">
    <subcellularLocation>
        <location evidence="1">Membrane</location>
        <topology evidence="1">Multi-pass membrane protein</topology>
    </subcellularLocation>
</comment>
<keyword evidence="2" id="KW-0813">Transport</keyword>
<dbReference type="EMBL" id="JAMSHJ010000003">
    <property type="protein sequence ID" value="KAI5427765.1"/>
    <property type="molecule type" value="Genomic_DNA"/>
</dbReference>
<evidence type="ECO:0000256" key="10">
    <source>
        <dbReference type="SAM" id="Phobius"/>
    </source>
</evidence>
<feature type="transmembrane region" description="Helical" evidence="10">
    <location>
        <begin position="356"/>
        <end position="383"/>
    </location>
</feature>
<dbReference type="PANTHER" id="PTHR32468">
    <property type="entry name" value="CATION/H + ANTIPORTER"/>
    <property type="match status" value="1"/>
</dbReference>
<keyword evidence="7" id="KW-0406">Ion transport</keyword>
<evidence type="ECO:0000256" key="9">
    <source>
        <dbReference type="ARBA" id="ARBA00038341"/>
    </source>
</evidence>
<dbReference type="InterPro" id="IPR038770">
    <property type="entry name" value="Na+/solute_symporter_sf"/>
</dbReference>
<dbReference type="GO" id="GO:0016020">
    <property type="term" value="C:membrane"/>
    <property type="evidence" value="ECO:0007669"/>
    <property type="project" value="UniProtKB-SubCell"/>
</dbReference>
<evidence type="ECO:0000259" key="11">
    <source>
        <dbReference type="Pfam" id="PF00999"/>
    </source>
</evidence>
<feature type="transmembrane region" description="Helical" evidence="10">
    <location>
        <begin position="242"/>
        <end position="262"/>
    </location>
</feature>
<organism evidence="12 13">
    <name type="scientific">Pisum sativum</name>
    <name type="common">Garden pea</name>
    <name type="synonym">Lathyrus oleraceus</name>
    <dbReference type="NCBI Taxonomy" id="3888"/>
    <lineage>
        <taxon>Eukaryota</taxon>
        <taxon>Viridiplantae</taxon>
        <taxon>Streptophyta</taxon>
        <taxon>Embryophyta</taxon>
        <taxon>Tracheophyta</taxon>
        <taxon>Spermatophyta</taxon>
        <taxon>Magnoliopsida</taxon>
        <taxon>eudicotyledons</taxon>
        <taxon>Gunneridae</taxon>
        <taxon>Pentapetalae</taxon>
        <taxon>rosids</taxon>
        <taxon>fabids</taxon>
        <taxon>Fabales</taxon>
        <taxon>Fabaceae</taxon>
        <taxon>Papilionoideae</taxon>
        <taxon>50 kb inversion clade</taxon>
        <taxon>NPAAA clade</taxon>
        <taxon>Hologalegina</taxon>
        <taxon>IRL clade</taxon>
        <taxon>Fabeae</taxon>
        <taxon>Lathyrus</taxon>
    </lineage>
</organism>
<name>A0A9D4XYZ4_PEA</name>
<keyword evidence="4 10" id="KW-0812">Transmembrane</keyword>
<feature type="transmembrane region" description="Helical" evidence="10">
    <location>
        <begin position="214"/>
        <end position="235"/>
    </location>
</feature>
<feature type="transmembrane region" description="Helical" evidence="10">
    <location>
        <begin position="138"/>
        <end position="160"/>
    </location>
</feature>
<dbReference type="InterPro" id="IPR050794">
    <property type="entry name" value="CPA2_transporter"/>
</dbReference>
<keyword evidence="3" id="KW-0633">Potassium transport</keyword>
<feature type="transmembrane region" description="Helical" evidence="10">
    <location>
        <begin position="181"/>
        <end position="202"/>
    </location>
</feature>
<evidence type="ECO:0000256" key="2">
    <source>
        <dbReference type="ARBA" id="ARBA00022448"/>
    </source>
</evidence>
<evidence type="ECO:0000313" key="13">
    <source>
        <dbReference type="Proteomes" id="UP001058974"/>
    </source>
</evidence>
<dbReference type="GO" id="GO:0012505">
    <property type="term" value="C:endomembrane system"/>
    <property type="evidence" value="ECO:0007669"/>
    <property type="project" value="TreeGrafter"/>
</dbReference>
<evidence type="ECO:0000256" key="7">
    <source>
        <dbReference type="ARBA" id="ARBA00023065"/>
    </source>
</evidence>
<comment type="similarity">
    <text evidence="9">Belongs to the monovalent cation:proton antiporter 2 (CPA2) transporter (TC 2.A.37) family. CHX (TC 2.A.37.4) subfamily.</text>
</comment>
<keyword evidence="6 10" id="KW-1133">Transmembrane helix</keyword>
<feature type="transmembrane region" description="Helical" evidence="10">
    <location>
        <begin position="327"/>
        <end position="344"/>
    </location>
</feature>
<feature type="domain" description="Cation/H+ exchanger transmembrane" evidence="11">
    <location>
        <begin position="62"/>
        <end position="443"/>
    </location>
</feature>
<gene>
    <name evidence="12" type="ORF">KIW84_032972</name>
</gene>
<dbReference type="Pfam" id="PF00999">
    <property type="entry name" value="Na_H_Exchanger"/>
    <property type="match status" value="1"/>
</dbReference>
<proteinExistence type="inferred from homology"/>
<keyword evidence="8 10" id="KW-0472">Membrane</keyword>
<comment type="caution">
    <text evidence="12">The sequence shown here is derived from an EMBL/GenBank/DDBJ whole genome shotgun (WGS) entry which is preliminary data.</text>
</comment>
<dbReference type="GO" id="GO:0006885">
    <property type="term" value="P:regulation of pH"/>
    <property type="evidence" value="ECO:0007669"/>
    <property type="project" value="TreeGrafter"/>
</dbReference>
<evidence type="ECO:0000256" key="5">
    <source>
        <dbReference type="ARBA" id="ARBA00022958"/>
    </source>
</evidence>
<dbReference type="Proteomes" id="UP001058974">
    <property type="component" value="Chromosome 3"/>
</dbReference>